<evidence type="ECO:0008006" key="4">
    <source>
        <dbReference type="Google" id="ProtNLM"/>
    </source>
</evidence>
<dbReference type="Proteomes" id="UP000507470">
    <property type="component" value="Unassembled WGS sequence"/>
</dbReference>
<feature type="transmembrane region" description="Helical" evidence="1">
    <location>
        <begin position="121"/>
        <end position="145"/>
    </location>
</feature>
<keyword evidence="3" id="KW-1185">Reference proteome</keyword>
<keyword evidence="1" id="KW-1133">Transmembrane helix</keyword>
<dbReference type="EMBL" id="CACVKT020008739">
    <property type="protein sequence ID" value="CAC5417438.1"/>
    <property type="molecule type" value="Genomic_DNA"/>
</dbReference>
<accession>A0A6J8EB33</accession>
<reference evidence="2 3" key="1">
    <citation type="submission" date="2020-06" db="EMBL/GenBank/DDBJ databases">
        <authorList>
            <person name="Li R."/>
            <person name="Bekaert M."/>
        </authorList>
    </citation>
    <scope>NUCLEOTIDE SEQUENCE [LARGE SCALE GENOMIC DNA]</scope>
    <source>
        <strain evidence="3">wild</strain>
    </source>
</reference>
<protein>
    <recommendedName>
        <fullName evidence="4">G-protein coupled receptors family 1 profile domain-containing protein</fullName>
    </recommendedName>
</protein>
<evidence type="ECO:0000256" key="1">
    <source>
        <dbReference type="SAM" id="Phobius"/>
    </source>
</evidence>
<keyword evidence="1" id="KW-0472">Membrane</keyword>
<feature type="transmembrane region" description="Helical" evidence="1">
    <location>
        <begin position="12"/>
        <end position="37"/>
    </location>
</feature>
<gene>
    <name evidence="2" type="ORF">MCOR_49936</name>
</gene>
<dbReference type="AlphaFoldDB" id="A0A6J8EB33"/>
<keyword evidence="1" id="KW-0812">Transmembrane</keyword>
<organism evidence="2 3">
    <name type="scientific">Mytilus coruscus</name>
    <name type="common">Sea mussel</name>
    <dbReference type="NCBI Taxonomy" id="42192"/>
    <lineage>
        <taxon>Eukaryota</taxon>
        <taxon>Metazoa</taxon>
        <taxon>Spiralia</taxon>
        <taxon>Lophotrochozoa</taxon>
        <taxon>Mollusca</taxon>
        <taxon>Bivalvia</taxon>
        <taxon>Autobranchia</taxon>
        <taxon>Pteriomorphia</taxon>
        <taxon>Mytilida</taxon>
        <taxon>Mytiloidea</taxon>
        <taxon>Mytilidae</taxon>
        <taxon>Mytilinae</taxon>
        <taxon>Mytilus</taxon>
    </lineage>
</organism>
<evidence type="ECO:0000313" key="2">
    <source>
        <dbReference type="EMBL" id="CAC5417438.1"/>
    </source>
</evidence>
<dbReference type="OrthoDB" id="10442379at2759"/>
<dbReference type="Gene3D" id="1.20.1070.10">
    <property type="entry name" value="Rhodopsin 7-helix transmembrane proteins"/>
    <property type="match status" value="1"/>
</dbReference>
<proteinExistence type="predicted"/>
<sequence>MLFTLFARTPYWVNIVAGPTVSYISIIMNILICVALFDKQIRTPSTVPFQGLAVADGLTSLFTYGFEQVFAQHYNEIGIRGSSNFIGISGLNVSVEETKSLVDLKFPLCLFHYITTNLAELFHLISVLLTASLGLQKIVVLLFPIWSHTNNTKRNSLVVLGICVMLSIAINSPRMFVVKLSSGEGYSCIMSNPQETLQNIVVLSNALQDTCKAPYQRIADGCYYFSTENVARDSAAYAGCVERGAI</sequence>
<evidence type="ECO:0000313" key="3">
    <source>
        <dbReference type="Proteomes" id="UP000507470"/>
    </source>
</evidence>
<dbReference type="SUPFAM" id="SSF81321">
    <property type="entry name" value="Family A G protein-coupled receptor-like"/>
    <property type="match status" value="1"/>
</dbReference>
<name>A0A6J8EB33_MYTCO</name>
<feature type="transmembrane region" description="Helical" evidence="1">
    <location>
        <begin position="157"/>
        <end position="177"/>
    </location>
</feature>